<comment type="caution">
    <text evidence="2">The sequence shown here is derived from an EMBL/GenBank/DDBJ whole genome shotgun (WGS) entry which is preliminary data.</text>
</comment>
<dbReference type="SUPFAM" id="SSF47598">
    <property type="entry name" value="Ribbon-helix-helix"/>
    <property type="match status" value="1"/>
</dbReference>
<evidence type="ECO:0000313" key="2">
    <source>
        <dbReference type="EMBL" id="PIP22063.1"/>
    </source>
</evidence>
<dbReference type="Proteomes" id="UP000229054">
    <property type="component" value="Unassembled WGS sequence"/>
</dbReference>
<evidence type="ECO:0000259" key="1">
    <source>
        <dbReference type="Pfam" id="PF01402"/>
    </source>
</evidence>
<dbReference type="Gene3D" id="1.10.1220.10">
    <property type="entry name" value="Met repressor-like"/>
    <property type="match status" value="1"/>
</dbReference>
<feature type="domain" description="Ribbon-helix-helix protein CopG" evidence="1">
    <location>
        <begin position="4"/>
        <end position="44"/>
    </location>
</feature>
<proteinExistence type="predicted"/>
<dbReference type="AlphaFoldDB" id="A0A2G9YTI9"/>
<dbReference type="CDD" id="cd22231">
    <property type="entry name" value="RHH_NikR_HicB-like"/>
    <property type="match status" value="1"/>
</dbReference>
<reference evidence="2 3" key="1">
    <citation type="submission" date="2017-09" db="EMBL/GenBank/DDBJ databases">
        <title>Depth-based differentiation of microbial function through sediment-hosted aquifers and enrichment of novel symbionts in the deep terrestrial subsurface.</title>
        <authorList>
            <person name="Probst A.J."/>
            <person name="Ladd B."/>
            <person name="Jarett J.K."/>
            <person name="Geller-Mcgrath D.E."/>
            <person name="Sieber C.M."/>
            <person name="Emerson J.B."/>
            <person name="Anantharaman K."/>
            <person name="Thomas B.C."/>
            <person name="Malmstrom R."/>
            <person name="Stieglmeier M."/>
            <person name="Klingl A."/>
            <person name="Woyke T."/>
            <person name="Ryan C.M."/>
            <person name="Banfield J.F."/>
        </authorList>
    </citation>
    <scope>NUCLEOTIDE SEQUENCE [LARGE SCALE GENOMIC DNA]</scope>
    <source>
        <strain evidence="2">CG23_combo_of_CG06-09_8_20_14_all_39_25</strain>
    </source>
</reference>
<dbReference type="InterPro" id="IPR010985">
    <property type="entry name" value="Ribbon_hlx_hlx"/>
</dbReference>
<evidence type="ECO:0000313" key="3">
    <source>
        <dbReference type="Proteomes" id="UP000229054"/>
    </source>
</evidence>
<organism evidence="2 3">
    <name type="scientific">Candidatus Nealsonbacteria bacterium CG23_combo_of_CG06-09_8_20_14_all_39_25</name>
    <dbReference type="NCBI Taxonomy" id="1974723"/>
    <lineage>
        <taxon>Bacteria</taxon>
        <taxon>Candidatus Nealsoniibacteriota</taxon>
    </lineage>
</organism>
<dbReference type="GO" id="GO:0006355">
    <property type="term" value="P:regulation of DNA-templated transcription"/>
    <property type="evidence" value="ECO:0007669"/>
    <property type="project" value="InterPro"/>
</dbReference>
<dbReference type="InterPro" id="IPR002145">
    <property type="entry name" value="CopG"/>
</dbReference>
<dbReference type="EMBL" id="PCRN01000094">
    <property type="protein sequence ID" value="PIP22063.1"/>
    <property type="molecule type" value="Genomic_DNA"/>
</dbReference>
<sequence length="71" mass="8526">MRDVINISLPKKLNREIEKVIKKERYSTKSEFIRELLRLHLEDELLHTVKESEQEIRAGKGKVLRSLRDLR</sequence>
<accession>A0A2G9YTI9</accession>
<name>A0A2G9YTI9_9BACT</name>
<gene>
    <name evidence="2" type="ORF">COX38_02800</name>
</gene>
<protein>
    <recommendedName>
        <fullName evidence="1">Ribbon-helix-helix protein CopG domain-containing protein</fullName>
    </recommendedName>
</protein>
<dbReference type="Pfam" id="PF01402">
    <property type="entry name" value="RHH_1"/>
    <property type="match status" value="1"/>
</dbReference>
<dbReference type="InterPro" id="IPR013321">
    <property type="entry name" value="Arc_rbn_hlx_hlx"/>
</dbReference>